<dbReference type="GO" id="GO:0005484">
    <property type="term" value="F:SNAP receptor activity"/>
    <property type="evidence" value="ECO:0007669"/>
    <property type="project" value="TreeGrafter"/>
</dbReference>
<dbReference type="eggNOG" id="KOG3065">
    <property type="taxonomic scope" value="Eukaryota"/>
</dbReference>
<organism evidence="4 5">
    <name type="scientific">Taphrina deformans (strain PYCC 5710 / ATCC 11124 / CBS 356.35 / IMI 108563 / JCM 9778 / NBRC 8474)</name>
    <name type="common">Peach leaf curl fungus</name>
    <name type="synonym">Lalaria deformans</name>
    <dbReference type="NCBI Taxonomy" id="1097556"/>
    <lineage>
        <taxon>Eukaryota</taxon>
        <taxon>Fungi</taxon>
        <taxon>Dikarya</taxon>
        <taxon>Ascomycota</taxon>
        <taxon>Taphrinomycotina</taxon>
        <taxon>Taphrinomycetes</taxon>
        <taxon>Taphrinales</taxon>
        <taxon>Taphrinaceae</taxon>
        <taxon>Taphrina</taxon>
    </lineage>
</organism>
<dbReference type="SUPFAM" id="SSF58038">
    <property type="entry name" value="SNARE fusion complex"/>
    <property type="match status" value="2"/>
</dbReference>
<comment type="caution">
    <text evidence="4">The sequence shown here is derived from an EMBL/GenBank/DDBJ whole genome shotgun (WGS) entry which is preliminary data.</text>
</comment>
<keyword evidence="5" id="KW-1185">Reference proteome</keyword>
<dbReference type="STRING" id="1097556.R4XAL1"/>
<feature type="domain" description="T-SNARE coiled-coil homology" evidence="3">
    <location>
        <begin position="330"/>
        <end position="392"/>
    </location>
</feature>
<evidence type="ECO:0000256" key="2">
    <source>
        <dbReference type="SAM" id="MobiDB-lite"/>
    </source>
</evidence>
<feature type="region of interest" description="Disordered" evidence="2">
    <location>
        <begin position="21"/>
        <end position="169"/>
    </location>
</feature>
<dbReference type="CDD" id="cd15857">
    <property type="entry name" value="SNARE_SEC9C"/>
    <property type="match status" value="1"/>
</dbReference>
<gene>
    <name evidence="4" type="ORF">TAPDE_002960</name>
</gene>
<dbReference type="VEuPathDB" id="FungiDB:TAPDE_002960"/>
<dbReference type="GO" id="GO:0005886">
    <property type="term" value="C:plasma membrane"/>
    <property type="evidence" value="ECO:0007669"/>
    <property type="project" value="TreeGrafter"/>
</dbReference>
<dbReference type="Gene3D" id="1.20.5.110">
    <property type="match status" value="2"/>
</dbReference>
<dbReference type="GO" id="GO:0031201">
    <property type="term" value="C:SNARE complex"/>
    <property type="evidence" value="ECO:0007669"/>
    <property type="project" value="TreeGrafter"/>
</dbReference>
<feature type="compositionally biased region" description="Polar residues" evidence="2">
    <location>
        <begin position="39"/>
        <end position="57"/>
    </location>
</feature>
<proteinExistence type="inferred from homology"/>
<name>R4XAL1_TAPDE</name>
<dbReference type="PANTHER" id="PTHR19305:SF9">
    <property type="entry name" value="SYNAPTOSOMAL-ASSOCIATED PROTEIN 29"/>
    <property type="match status" value="1"/>
</dbReference>
<dbReference type="GO" id="GO:0019905">
    <property type="term" value="F:syntaxin binding"/>
    <property type="evidence" value="ECO:0007669"/>
    <property type="project" value="TreeGrafter"/>
</dbReference>
<evidence type="ECO:0000313" key="5">
    <source>
        <dbReference type="Proteomes" id="UP000013776"/>
    </source>
</evidence>
<dbReference type="OrthoDB" id="18679at2759"/>
<accession>R4XAL1</accession>
<evidence type="ECO:0000313" key="4">
    <source>
        <dbReference type="EMBL" id="CCG82828.1"/>
    </source>
</evidence>
<comment type="similarity">
    <text evidence="1">Belongs to the SNAP-25 family.</text>
</comment>
<dbReference type="PANTHER" id="PTHR19305">
    <property type="entry name" value="SYNAPTOSOMAL ASSOCIATED PROTEIN"/>
    <property type="match status" value="1"/>
</dbReference>
<dbReference type="AlphaFoldDB" id="R4XAL1"/>
<dbReference type="EMBL" id="CAHR02000104">
    <property type="protein sequence ID" value="CCG82828.1"/>
    <property type="molecule type" value="Genomic_DNA"/>
</dbReference>
<dbReference type="GO" id="GO:0006887">
    <property type="term" value="P:exocytosis"/>
    <property type="evidence" value="ECO:0007669"/>
    <property type="project" value="TreeGrafter"/>
</dbReference>
<feature type="compositionally biased region" description="Basic and acidic residues" evidence="2">
    <location>
        <begin position="121"/>
        <end position="135"/>
    </location>
</feature>
<reference evidence="4 5" key="1">
    <citation type="journal article" date="2013" name="MBio">
        <title>Genome sequencing of the plant pathogen Taphrina deformans, the causal agent of peach leaf curl.</title>
        <authorList>
            <person name="Cisse O.H."/>
            <person name="Almeida J.M.G.C.F."/>
            <person name="Fonseca A."/>
            <person name="Kumar A.A."/>
            <person name="Salojaervi J."/>
            <person name="Overmyer K."/>
            <person name="Hauser P.M."/>
            <person name="Pagni M."/>
        </authorList>
    </citation>
    <scope>NUCLEOTIDE SEQUENCE [LARGE SCALE GENOMIC DNA]</scope>
    <source>
        <strain evidence="5">PYCC 5710 / ATCC 11124 / CBS 356.35 / IMI 108563 / JCM 9778 / NBRC 8474</strain>
    </source>
</reference>
<sequence>MNLGFSFRLCRALTMKKFLKGKSKGNSEDADRNALFGGRSNTTQRRPSSESTASRDTQLPAYQDPYASGQAAGQRPESDTKRAISNNGYASDPYAATAPPASSGRGGIGLGARQPSATSAQRDELFRGAQPDRRLYPGAYDGRNTSETDYGHGSGPDGQQTQEEEDEDVEGIKQEIRFVKQETLGSVRNALRMANEAEESGRSTLTKLGQQSESLASAEKALDLSALANRDAQVKARELKHLNRSMFAVQVNKPWGKNKRLEADEMRVKQQFEDDRYERDLRESNRKESERRTDANLKNHAALMAKQTNRQRMGLAERSKYQFDADEEDDEIEGEIDQDLDQLAAVTGRLKGLAMATNSEVTKQNEQLGRLDSKGANLEEKIYMNTHRLKRIGDM</sequence>
<dbReference type="SMART" id="SM00397">
    <property type="entry name" value="t_SNARE"/>
    <property type="match status" value="2"/>
</dbReference>
<dbReference type="GO" id="GO:0006906">
    <property type="term" value="P:vesicle fusion"/>
    <property type="evidence" value="ECO:0007669"/>
    <property type="project" value="TreeGrafter"/>
</dbReference>
<evidence type="ECO:0000259" key="3">
    <source>
        <dbReference type="PROSITE" id="PS50192"/>
    </source>
</evidence>
<dbReference type="Proteomes" id="UP000013776">
    <property type="component" value="Unassembled WGS sequence"/>
</dbReference>
<dbReference type="CDD" id="cd15886">
    <property type="entry name" value="SNARE_SEC9N"/>
    <property type="match status" value="1"/>
</dbReference>
<dbReference type="InterPro" id="IPR000727">
    <property type="entry name" value="T_SNARE_dom"/>
</dbReference>
<evidence type="ECO:0000256" key="1">
    <source>
        <dbReference type="ARBA" id="ARBA00009480"/>
    </source>
</evidence>
<dbReference type="PROSITE" id="PS50192">
    <property type="entry name" value="T_SNARE"/>
    <property type="match status" value="1"/>
</dbReference>
<protein>
    <submittedName>
        <fullName evidence="4">SNARE sec9</fullName>
    </submittedName>
</protein>